<feature type="compositionally biased region" description="Low complexity" evidence="2">
    <location>
        <begin position="135"/>
        <end position="156"/>
    </location>
</feature>
<dbReference type="InterPro" id="IPR036869">
    <property type="entry name" value="J_dom_sf"/>
</dbReference>
<dbReference type="GO" id="GO:0006457">
    <property type="term" value="P:protein folding"/>
    <property type="evidence" value="ECO:0007669"/>
    <property type="project" value="InterPro"/>
</dbReference>
<dbReference type="PANTHER" id="PTHR24078">
    <property type="entry name" value="DNAJ HOMOLOG SUBFAMILY C MEMBER"/>
    <property type="match status" value="1"/>
</dbReference>
<proteinExistence type="predicted"/>
<keyword evidence="5" id="KW-1185">Reference proteome</keyword>
<dbReference type="InterPro" id="IPR008971">
    <property type="entry name" value="HSP40/DnaJ_pept-bd"/>
</dbReference>
<dbReference type="GO" id="GO:0051082">
    <property type="term" value="F:unfolded protein binding"/>
    <property type="evidence" value="ECO:0007669"/>
    <property type="project" value="InterPro"/>
</dbReference>
<dbReference type="InterPro" id="IPR051339">
    <property type="entry name" value="DnaJ_subfamily_B"/>
</dbReference>
<dbReference type="CDD" id="cd06257">
    <property type="entry name" value="DnaJ"/>
    <property type="match status" value="1"/>
</dbReference>
<comment type="caution">
    <text evidence="4">The sequence shown here is derived from an EMBL/GenBank/DDBJ whole genome shotgun (WGS) entry which is preliminary data.</text>
</comment>
<dbReference type="GO" id="GO:0051087">
    <property type="term" value="F:protein-folding chaperone binding"/>
    <property type="evidence" value="ECO:0007669"/>
    <property type="project" value="TreeGrafter"/>
</dbReference>
<dbReference type="SUPFAM" id="SSF46565">
    <property type="entry name" value="Chaperone J-domain"/>
    <property type="match status" value="1"/>
</dbReference>
<reference evidence="4 5" key="1">
    <citation type="journal article" date="2024" name="Plant J.">
        <title>Genome sequences and population genomics reveal climatic adaptation and genomic divergence between two closely related sweetgum species.</title>
        <authorList>
            <person name="Xu W.Q."/>
            <person name="Ren C.Q."/>
            <person name="Zhang X.Y."/>
            <person name="Comes H.P."/>
            <person name="Liu X.H."/>
            <person name="Li Y.G."/>
            <person name="Kettle C.J."/>
            <person name="Jalonen R."/>
            <person name="Gaisberger H."/>
            <person name="Ma Y.Z."/>
            <person name="Qiu Y.X."/>
        </authorList>
    </citation>
    <scope>NUCLEOTIDE SEQUENCE [LARGE SCALE GENOMIC DNA]</scope>
    <source>
        <strain evidence="4">Hangzhou</strain>
    </source>
</reference>
<dbReference type="AlphaFoldDB" id="A0AAP0S208"/>
<dbReference type="Proteomes" id="UP001415857">
    <property type="component" value="Unassembled WGS sequence"/>
</dbReference>
<feature type="region of interest" description="Disordered" evidence="2">
    <location>
        <begin position="113"/>
        <end position="179"/>
    </location>
</feature>
<dbReference type="PROSITE" id="PS50076">
    <property type="entry name" value="DNAJ_2"/>
    <property type="match status" value="1"/>
</dbReference>
<name>A0AAP0S208_LIQFO</name>
<feature type="region of interest" description="Disordered" evidence="2">
    <location>
        <begin position="79"/>
        <end position="100"/>
    </location>
</feature>
<evidence type="ECO:0000256" key="2">
    <source>
        <dbReference type="SAM" id="MobiDB-lite"/>
    </source>
</evidence>
<feature type="compositionally biased region" description="Polar residues" evidence="2">
    <location>
        <begin position="157"/>
        <end position="179"/>
    </location>
</feature>
<gene>
    <name evidence="4" type="ORF">L1049_014461</name>
</gene>
<evidence type="ECO:0000313" key="5">
    <source>
        <dbReference type="Proteomes" id="UP001415857"/>
    </source>
</evidence>
<dbReference type="InterPro" id="IPR002939">
    <property type="entry name" value="DnaJ_C"/>
</dbReference>
<evidence type="ECO:0000256" key="1">
    <source>
        <dbReference type="ARBA" id="ARBA00023186"/>
    </source>
</evidence>
<accession>A0AAP0S208</accession>
<keyword evidence="1" id="KW-0143">Chaperone</keyword>
<protein>
    <recommendedName>
        <fullName evidence="3">J domain-containing protein</fullName>
    </recommendedName>
</protein>
<dbReference type="InterPro" id="IPR001623">
    <property type="entry name" value="DnaJ_domain"/>
</dbReference>
<dbReference type="Gene3D" id="1.10.287.110">
    <property type="entry name" value="DnaJ domain"/>
    <property type="match status" value="1"/>
</dbReference>
<dbReference type="GO" id="GO:0005829">
    <property type="term" value="C:cytosol"/>
    <property type="evidence" value="ECO:0007669"/>
    <property type="project" value="TreeGrafter"/>
</dbReference>
<dbReference type="SUPFAM" id="SSF49493">
    <property type="entry name" value="HSP40/DnaJ peptide-binding domain"/>
    <property type="match status" value="2"/>
</dbReference>
<feature type="domain" description="J" evidence="3">
    <location>
        <begin position="20"/>
        <end position="87"/>
    </location>
</feature>
<dbReference type="CDD" id="cd10747">
    <property type="entry name" value="DnaJ_C"/>
    <property type="match status" value="1"/>
</dbReference>
<dbReference type="Pfam" id="PF00226">
    <property type="entry name" value="DnaJ"/>
    <property type="match status" value="1"/>
</dbReference>
<organism evidence="4 5">
    <name type="scientific">Liquidambar formosana</name>
    <name type="common">Formosan gum</name>
    <dbReference type="NCBI Taxonomy" id="63359"/>
    <lineage>
        <taxon>Eukaryota</taxon>
        <taxon>Viridiplantae</taxon>
        <taxon>Streptophyta</taxon>
        <taxon>Embryophyta</taxon>
        <taxon>Tracheophyta</taxon>
        <taxon>Spermatophyta</taxon>
        <taxon>Magnoliopsida</taxon>
        <taxon>eudicotyledons</taxon>
        <taxon>Gunneridae</taxon>
        <taxon>Pentapetalae</taxon>
        <taxon>Saxifragales</taxon>
        <taxon>Altingiaceae</taxon>
        <taxon>Liquidambar</taxon>
    </lineage>
</organism>
<dbReference type="FunFam" id="2.60.260.20:FF:000002">
    <property type="entry name" value="Dnaj homolog subfamily b member"/>
    <property type="match status" value="1"/>
</dbReference>
<sequence>MAWFRIIDGQLKGRMCLFGILAFILGIPKSATIKDICKAYKSLVLKWHPDKNPYNKTEAEAKFNAINEAYKELNKRKIEEEARSRRGDEQTMHERSYRHRSVDDGFFSRPTFLSRTASRRSNTPTPNSTPLSRNTSPMTTTTTPTDSPTSPSKSSTNQGSSTTPAEFPTSLSKSVSRKSTTPIIFSQSAAWRKPQPIEKKLECTLEELCKGCVKKVKITRDVMTDTGITVQEEEILKIRVKPGWKKGTKITFEGKGDERPGMLPADIIFLIDEKRHPLFKRDGDDLEIVVEVPLVQALTGCSLPVPLLGGEEMFLYVDDIMYPGYEKIIRGQGMPKSKEKGKRGDLRIRFLVEFPTELSDEQRSDIFSILQESS</sequence>
<dbReference type="Pfam" id="PF01556">
    <property type="entry name" value="DnaJ_C"/>
    <property type="match status" value="1"/>
</dbReference>
<dbReference type="PANTHER" id="PTHR24078:SF522">
    <property type="entry name" value="DNAJ CHAPERONE C-TERMINAL DOMAIN-CONTAINING PROTEIN"/>
    <property type="match status" value="1"/>
</dbReference>
<dbReference type="SMART" id="SM00271">
    <property type="entry name" value="DnaJ"/>
    <property type="match status" value="1"/>
</dbReference>
<evidence type="ECO:0000259" key="3">
    <source>
        <dbReference type="PROSITE" id="PS50076"/>
    </source>
</evidence>
<dbReference type="PRINTS" id="PR00625">
    <property type="entry name" value="JDOMAIN"/>
</dbReference>
<feature type="compositionally biased region" description="Polar residues" evidence="2">
    <location>
        <begin position="113"/>
        <end position="134"/>
    </location>
</feature>
<evidence type="ECO:0000313" key="4">
    <source>
        <dbReference type="EMBL" id="KAK9286081.1"/>
    </source>
</evidence>
<dbReference type="FunFam" id="2.60.260.20:FF:000006">
    <property type="entry name" value="DnaJ subfamily B member 13"/>
    <property type="match status" value="1"/>
</dbReference>
<dbReference type="Gene3D" id="2.60.260.20">
    <property type="entry name" value="Urease metallochaperone UreE, N-terminal domain"/>
    <property type="match status" value="2"/>
</dbReference>
<dbReference type="EMBL" id="JBBPBK010000004">
    <property type="protein sequence ID" value="KAK9286081.1"/>
    <property type="molecule type" value="Genomic_DNA"/>
</dbReference>